<reference evidence="2 3" key="1">
    <citation type="submission" date="2019-11" db="EMBL/GenBank/DDBJ databases">
        <authorList>
            <person name="Im W.T."/>
        </authorList>
    </citation>
    <scope>NUCLEOTIDE SEQUENCE [LARGE SCALE GENOMIC DNA]</scope>
    <source>
        <strain evidence="2 3">SB-02</strain>
    </source>
</reference>
<dbReference type="GO" id="GO:0032259">
    <property type="term" value="P:methylation"/>
    <property type="evidence" value="ECO:0007669"/>
    <property type="project" value="UniProtKB-KW"/>
</dbReference>
<proteinExistence type="predicted"/>
<dbReference type="PANTHER" id="PTHR43861">
    <property type="entry name" value="TRANS-ACONITATE 2-METHYLTRANSFERASE-RELATED"/>
    <property type="match status" value="1"/>
</dbReference>
<keyword evidence="3" id="KW-1185">Reference proteome</keyword>
<keyword evidence="2" id="KW-0489">Methyltransferase</keyword>
<accession>A0A6I6GD72</accession>
<dbReference type="GO" id="GO:0008757">
    <property type="term" value="F:S-adenosylmethionine-dependent methyltransferase activity"/>
    <property type="evidence" value="ECO:0007669"/>
    <property type="project" value="InterPro"/>
</dbReference>
<dbReference type="AlphaFoldDB" id="A0A6I6GD72"/>
<feature type="domain" description="Methyltransferase type 11" evidence="1">
    <location>
        <begin position="133"/>
        <end position="224"/>
    </location>
</feature>
<evidence type="ECO:0000313" key="3">
    <source>
        <dbReference type="Proteomes" id="UP000426027"/>
    </source>
</evidence>
<dbReference type="SUPFAM" id="SSF53335">
    <property type="entry name" value="S-adenosyl-L-methionine-dependent methyltransferases"/>
    <property type="match status" value="1"/>
</dbReference>
<dbReference type="InterPro" id="IPR029063">
    <property type="entry name" value="SAM-dependent_MTases_sf"/>
</dbReference>
<name>A0A6I6GD72_9BACT</name>
<dbReference type="Proteomes" id="UP000426027">
    <property type="component" value="Chromosome"/>
</dbReference>
<protein>
    <submittedName>
        <fullName evidence="2">Methyltransferase domain-containing protein</fullName>
    </submittedName>
</protein>
<evidence type="ECO:0000313" key="2">
    <source>
        <dbReference type="EMBL" id="QGW29723.1"/>
    </source>
</evidence>
<sequence length="353" mass="40575">MEVFAEKTISLYGSDVWYTKPVCCLHCQSQSQKMAVSCLKYNYAFTTIANTSISLQAQIMASRTFQWISSTDPQNKLQLEQLHQRMMQFYANESTRDGYQVLIPTSENTTPADPVSIAFLHWFQQQQFSNIIEVGCGNGRTFNYLQHLMANATYTGIEVDEQSITRNQQRWPHQRWIQSDAYTLPVPEESADLIFSMYVLEHLVYPKKALDLMYQKLKPGGILALVFPDFTCTKRLPSQQLGLSLLQSAKQKFQKLKLIDAFISLYDSKIRLQKALKEITKQPGMFMVNTAPNCLVADNKQVWPDYDAVYIAHKMEIAHWATQHNASIDFPMGKGKPFDEHSFIIIEKQPEND</sequence>
<dbReference type="RefSeq" id="WP_157480198.1">
    <property type="nucleotide sequence ID" value="NZ_CP046566.1"/>
</dbReference>
<keyword evidence="2" id="KW-0808">Transferase</keyword>
<dbReference type="Gene3D" id="3.40.50.150">
    <property type="entry name" value="Vaccinia Virus protein VP39"/>
    <property type="match status" value="1"/>
</dbReference>
<gene>
    <name evidence="2" type="ORF">GLV81_17795</name>
</gene>
<dbReference type="EMBL" id="CP046566">
    <property type="protein sequence ID" value="QGW29723.1"/>
    <property type="molecule type" value="Genomic_DNA"/>
</dbReference>
<dbReference type="KEGG" id="fls:GLV81_17795"/>
<dbReference type="InterPro" id="IPR013216">
    <property type="entry name" value="Methyltransf_11"/>
</dbReference>
<evidence type="ECO:0000259" key="1">
    <source>
        <dbReference type="Pfam" id="PF08241"/>
    </source>
</evidence>
<organism evidence="2 3">
    <name type="scientific">Phnomibacter ginsenosidimutans</name>
    <dbReference type="NCBI Taxonomy" id="2676868"/>
    <lineage>
        <taxon>Bacteria</taxon>
        <taxon>Pseudomonadati</taxon>
        <taxon>Bacteroidota</taxon>
        <taxon>Chitinophagia</taxon>
        <taxon>Chitinophagales</taxon>
        <taxon>Chitinophagaceae</taxon>
        <taxon>Phnomibacter</taxon>
    </lineage>
</organism>
<dbReference type="CDD" id="cd02440">
    <property type="entry name" value="AdoMet_MTases"/>
    <property type="match status" value="1"/>
</dbReference>
<dbReference type="PANTHER" id="PTHR43861:SF1">
    <property type="entry name" value="TRANS-ACONITATE 2-METHYLTRANSFERASE"/>
    <property type="match status" value="1"/>
</dbReference>
<dbReference type="Pfam" id="PF08241">
    <property type="entry name" value="Methyltransf_11"/>
    <property type="match status" value="1"/>
</dbReference>